<proteinExistence type="inferred from homology"/>
<accession>A0A7J6VSR2</accession>
<evidence type="ECO:0000256" key="3">
    <source>
        <dbReference type="ARBA" id="ARBA00022528"/>
    </source>
</evidence>
<sequence>MAISAAFNPSTRSLTSAKFNHNRSSSNSTQSIIRLTTTSLTSTSTTNSNFSLLKFQSNHNKSRVIVRLSGGSGGNGSNNNGGGNNGNGGGGEGDDEDDKNNNAELVLLLAEFGKTLKNVPEDLAKAVKSGKIPVSILRRFFELEKSPFFKWLLQFGGFRERLLADDLFLAKLSMECGVGIFTKTAAEYDRRKDNFMKELDFVIADV</sequence>
<evidence type="ECO:0000256" key="1">
    <source>
        <dbReference type="ARBA" id="ARBA00004508"/>
    </source>
</evidence>
<feature type="compositionally biased region" description="Gly residues" evidence="9">
    <location>
        <begin position="70"/>
        <end position="91"/>
    </location>
</feature>
<feature type="region of interest" description="Disordered" evidence="9">
    <location>
        <begin position="1"/>
        <end position="30"/>
    </location>
</feature>
<protein>
    <submittedName>
        <fullName evidence="10">Reticulata-related 4 protein</fullName>
    </submittedName>
</protein>
<keyword evidence="3" id="KW-0150">Chloroplast</keyword>
<organism evidence="10 11">
    <name type="scientific">Thalictrum thalictroides</name>
    <name type="common">Rue-anemone</name>
    <name type="synonym">Anemone thalictroides</name>
    <dbReference type="NCBI Taxonomy" id="46969"/>
    <lineage>
        <taxon>Eukaryota</taxon>
        <taxon>Viridiplantae</taxon>
        <taxon>Streptophyta</taxon>
        <taxon>Embryophyta</taxon>
        <taxon>Tracheophyta</taxon>
        <taxon>Spermatophyta</taxon>
        <taxon>Magnoliopsida</taxon>
        <taxon>Ranunculales</taxon>
        <taxon>Ranunculaceae</taxon>
        <taxon>Thalictroideae</taxon>
        <taxon>Thalictrum</taxon>
    </lineage>
</organism>
<evidence type="ECO:0000256" key="4">
    <source>
        <dbReference type="ARBA" id="ARBA00022640"/>
    </source>
</evidence>
<name>A0A7J6VSR2_THATH</name>
<keyword evidence="11" id="KW-1185">Reference proteome</keyword>
<dbReference type="InterPro" id="IPR021825">
    <property type="entry name" value="RETICULATA-related"/>
</dbReference>
<keyword evidence="5" id="KW-0812">Transmembrane</keyword>
<comment type="caution">
    <text evidence="10">The sequence shown here is derived from an EMBL/GenBank/DDBJ whole genome shotgun (WGS) entry which is preliminary data.</text>
</comment>
<dbReference type="Proteomes" id="UP000554482">
    <property type="component" value="Unassembled WGS sequence"/>
</dbReference>
<keyword evidence="8" id="KW-0472">Membrane</keyword>
<gene>
    <name evidence="10" type="ORF">FRX31_023012</name>
</gene>
<dbReference type="GO" id="GO:0031969">
    <property type="term" value="C:chloroplast membrane"/>
    <property type="evidence" value="ECO:0007669"/>
    <property type="project" value="UniProtKB-SubCell"/>
</dbReference>
<evidence type="ECO:0000256" key="9">
    <source>
        <dbReference type="SAM" id="MobiDB-lite"/>
    </source>
</evidence>
<feature type="compositionally biased region" description="Polar residues" evidence="9">
    <location>
        <begin position="7"/>
        <end position="27"/>
    </location>
</feature>
<dbReference type="PANTHER" id="PTHR31620">
    <property type="entry name" value="PROTEIN RETICULATA-RELATED 2, CHLOROPLASTIC-RELATED"/>
    <property type="match status" value="1"/>
</dbReference>
<evidence type="ECO:0000256" key="2">
    <source>
        <dbReference type="ARBA" id="ARBA00010793"/>
    </source>
</evidence>
<dbReference type="AlphaFoldDB" id="A0A7J6VSR2"/>
<keyword evidence="7" id="KW-1133">Transmembrane helix</keyword>
<evidence type="ECO:0000256" key="8">
    <source>
        <dbReference type="ARBA" id="ARBA00023136"/>
    </source>
</evidence>
<evidence type="ECO:0000313" key="10">
    <source>
        <dbReference type="EMBL" id="KAF5187402.1"/>
    </source>
</evidence>
<feature type="non-terminal residue" evidence="10">
    <location>
        <position position="1"/>
    </location>
</feature>
<evidence type="ECO:0000256" key="5">
    <source>
        <dbReference type="ARBA" id="ARBA00022692"/>
    </source>
</evidence>
<keyword evidence="4" id="KW-0934">Plastid</keyword>
<feature type="region of interest" description="Disordered" evidence="9">
    <location>
        <begin position="66"/>
        <end position="97"/>
    </location>
</feature>
<comment type="similarity">
    <text evidence="2">Belongs to the RETICULATA family.</text>
</comment>
<keyword evidence="6" id="KW-0809">Transit peptide</keyword>
<comment type="subcellular location">
    <subcellularLocation>
        <location evidence="1">Plastid</location>
        <location evidence="1">Chloroplast membrane</location>
        <topology evidence="1">Multi-pass membrane protein</topology>
    </subcellularLocation>
</comment>
<evidence type="ECO:0000256" key="6">
    <source>
        <dbReference type="ARBA" id="ARBA00022946"/>
    </source>
</evidence>
<dbReference type="PANTHER" id="PTHR31620:SF8">
    <property type="entry name" value="PROTEIN RETICULATA-RELATED 4, CHLOROPLASTIC-LIKE"/>
    <property type="match status" value="1"/>
</dbReference>
<dbReference type="EMBL" id="JABWDY010028029">
    <property type="protein sequence ID" value="KAF5187402.1"/>
    <property type="molecule type" value="Genomic_DNA"/>
</dbReference>
<dbReference type="OrthoDB" id="205639at2759"/>
<dbReference type="Pfam" id="PF11891">
    <property type="entry name" value="RETICULATA-like"/>
    <property type="match status" value="1"/>
</dbReference>
<evidence type="ECO:0000256" key="7">
    <source>
        <dbReference type="ARBA" id="ARBA00022989"/>
    </source>
</evidence>
<reference evidence="10 11" key="1">
    <citation type="submission" date="2020-06" db="EMBL/GenBank/DDBJ databases">
        <title>Transcriptomic and genomic resources for Thalictrum thalictroides and T. hernandezii: Facilitating candidate gene discovery in an emerging model plant lineage.</title>
        <authorList>
            <person name="Arias T."/>
            <person name="Riano-Pachon D.M."/>
            <person name="Di Stilio V.S."/>
        </authorList>
    </citation>
    <scope>NUCLEOTIDE SEQUENCE [LARGE SCALE GENOMIC DNA]</scope>
    <source>
        <strain evidence="11">cv. WT478/WT964</strain>
        <tissue evidence="10">Leaves</tissue>
    </source>
</reference>
<evidence type="ECO:0000313" key="11">
    <source>
        <dbReference type="Proteomes" id="UP000554482"/>
    </source>
</evidence>